<evidence type="ECO:0000313" key="3">
    <source>
        <dbReference type="EMBL" id="KAJ5108186.1"/>
    </source>
</evidence>
<dbReference type="Pfam" id="PF24494">
    <property type="entry name" value="DUF7587"/>
    <property type="match status" value="1"/>
</dbReference>
<dbReference type="AlphaFoldDB" id="A0A9W9FXF6"/>
<comment type="caution">
    <text evidence="3">The sequence shown here is derived from an EMBL/GenBank/DDBJ whole genome shotgun (WGS) entry which is preliminary data.</text>
</comment>
<accession>A0A9W9FXF6</accession>
<keyword evidence="4" id="KW-1185">Reference proteome</keyword>
<feature type="compositionally biased region" description="Basic and acidic residues" evidence="1">
    <location>
        <begin position="508"/>
        <end position="536"/>
    </location>
</feature>
<dbReference type="EMBL" id="JAPQKH010000003">
    <property type="protein sequence ID" value="KAJ5108186.1"/>
    <property type="molecule type" value="Genomic_DNA"/>
</dbReference>
<feature type="region of interest" description="Disordered" evidence="1">
    <location>
        <begin position="508"/>
        <end position="581"/>
    </location>
</feature>
<feature type="compositionally biased region" description="Polar residues" evidence="1">
    <location>
        <begin position="634"/>
        <end position="648"/>
    </location>
</feature>
<evidence type="ECO:0000259" key="2">
    <source>
        <dbReference type="Pfam" id="PF24494"/>
    </source>
</evidence>
<dbReference type="InterPro" id="IPR056009">
    <property type="entry name" value="DUF7587"/>
</dbReference>
<dbReference type="OrthoDB" id="5397734at2759"/>
<name>A0A9W9FXF6_9EURO</name>
<proteinExistence type="predicted"/>
<dbReference type="Proteomes" id="UP001149165">
    <property type="component" value="Unassembled WGS sequence"/>
</dbReference>
<evidence type="ECO:0000256" key="1">
    <source>
        <dbReference type="SAM" id="MobiDB-lite"/>
    </source>
</evidence>
<feature type="compositionally biased region" description="Basic and acidic residues" evidence="1">
    <location>
        <begin position="549"/>
        <end position="563"/>
    </location>
</feature>
<reference evidence="3" key="1">
    <citation type="submission" date="2022-11" db="EMBL/GenBank/DDBJ databases">
        <authorList>
            <person name="Petersen C."/>
        </authorList>
    </citation>
    <scope>NUCLEOTIDE SEQUENCE</scope>
    <source>
        <strain evidence="3">IBT 30069</strain>
    </source>
</reference>
<feature type="region of interest" description="Disordered" evidence="1">
    <location>
        <begin position="600"/>
        <end position="677"/>
    </location>
</feature>
<gene>
    <name evidence="3" type="ORF">N7456_004861</name>
</gene>
<evidence type="ECO:0000313" key="4">
    <source>
        <dbReference type="Proteomes" id="UP001149165"/>
    </source>
</evidence>
<reference evidence="3" key="2">
    <citation type="journal article" date="2023" name="IMA Fungus">
        <title>Comparative genomic study of the Penicillium genus elucidates a diverse pangenome and 15 lateral gene transfer events.</title>
        <authorList>
            <person name="Petersen C."/>
            <person name="Sorensen T."/>
            <person name="Nielsen M.R."/>
            <person name="Sondergaard T.E."/>
            <person name="Sorensen J.L."/>
            <person name="Fitzpatrick D.A."/>
            <person name="Frisvad J.C."/>
            <person name="Nielsen K.L."/>
        </authorList>
    </citation>
    <scope>NUCLEOTIDE SEQUENCE</scope>
    <source>
        <strain evidence="3">IBT 30069</strain>
    </source>
</reference>
<feature type="domain" description="DUF7587" evidence="2">
    <location>
        <begin position="286"/>
        <end position="425"/>
    </location>
</feature>
<organism evidence="3 4">
    <name type="scientific">Penicillium angulare</name>
    <dbReference type="NCBI Taxonomy" id="116970"/>
    <lineage>
        <taxon>Eukaryota</taxon>
        <taxon>Fungi</taxon>
        <taxon>Dikarya</taxon>
        <taxon>Ascomycota</taxon>
        <taxon>Pezizomycotina</taxon>
        <taxon>Eurotiomycetes</taxon>
        <taxon>Eurotiomycetidae</taxon>
        <taxon>Eurotiales</taxon>
        <taxon>Aspergillaceae</taxon>
        <taxon>Penicillium</taxon>
    </lineage>
</organism>
<sequence length="677" mass="76791">MVPAGSPRQPRMEWNTATRQVLCCLFRFFSDKHAFPAIFSEIFRDQLHKRGFSGDITFPVLHTQWYWMRHNGNPVWYHVHMDTEFQLDGEWEPTIGTIKQAAAKLNISLSQNAQDQTDTSKFGGLDRGTGMNEYLESIMMTSRRGDIPIPLHSHSPTRITKPQTDLPIRVQEPQIEQEMLLEEMPFDGPSSEKPPEPDTCLVNGNGKICFWCWEEGECYSQSALDLPQSPISTMQQEEPERINTPMALDSSTADISFWHPSLSTVDIAEPVNKNNGLPGHCPPRELPPLLFRWSNTRSQGINSSSMFRAGMFSTGNSTPFDPDQIPENKFLRLFINHVTKLKVLSPFISTCRLPLTPIHRAFRNRKGATVTIIDPSKLKTVVVKASTLVPLTATKTPRWEGLGEYLVWKEIPKAAMICRFKISRLQKIANEFPDIAAFLQLDLIRSSKFVEKGLYLKLAQNIEAISNPRRTIERLITLLNVPTEYHQIVAEIFESAWTAKSFSRFDGDFPEDRENEERDRFYKGEPEFDPDYHSPETESSSDDDAQPESGHDTDSEPEVRCPRFDTPSEAWSADSLDDDDDPLELMSGQEIVGGFELVTPSFNQTHPPSRIVTSPIPLDFDRPDIVGDFDSVTPPANDTQPPARTITSPIPLDFDEPDPVMDWETDKASWPPSDYYA</sequence>
<protein>
    <recommendedName>
        <fullName evidence="2">DUF7587 domain-containing protein</fullName>
    </recommendedName>
</protein>
<feature type="compositionally biased region" description="Acidic residues" evidence="1">
    <location>
        <begin position="653"/>
        <end position="663"/>
    </location>
</feature>